<dbReference type="AlphaFoldDB" id="A0A828Z2I7"/>
<feature type="transmembrane region" description="Helical" evidence="1">
    <location>
        <begin position="15"/>
        <end position="32"/>
    </location>
</feature>
<reference evidence="2 3" key="1">
    <citation type="submission" date="2012-10" db="EMBL/GenBank/DDBJ databases">
        <authorList>
            <person name="Harkins D.M."/>
            <person name="Durkin A.S."/>
            <person name="Brinkac L.M."/>
            <person name="Haft D.H."/>
            <person name="Selengut J.D."/>
            <person name="Sanka R."/>
            <person name="DePew J."/>
            <person name="Purushe J."/>
            <person name="Whelen A.C."/>
            <person name="Vinetz J.M."/>
            <person name="Sutton G.G."/>
            <person name="Nierman W.C."/>
            <person name="Fouts D.E."/>
        </authorList>
    </citation>
    <scope>NUCLEOTIDE SEQUENCE [LARGE SCALE GENOMIC DNA]</scope>
    <source>
        <strain evidence="2 3">2006001853</strain>
    </source>
</reference>
<keyword evidence="1" id="KW-0472">Membrane</keyword>
<evidence type="ECO:0000313" key="3">
    <source>
        <dbReference type="Proteomes" id="UP000001338"/>
    </source>
</evidence>
<keyword evidence="1" id="KW-1133">Transmembrane helix</keyword>
<gene>
    <name evidence="2" type="ORF">LEP1GSC036_2717</name>
</gene>
<dbReference type="Proteomes" id="UP000001338">
    <property type="component" value="Unassembled WGS sequence"/>
</dbReference>
<dbReference type="EMBL" id="AFLV02000039">
    <property type="protein sequence ID" value="EKR64484.1"/>
    <property type="molecule type" value="Genomic_DNA"/>
</dbReference>
<evidence type="ECO:0000313" key="2">
    <source>
        <dbReference type="EMBL" id="EKR64484.1"/>
    </source>
</evidence>
<proteinExistence type="predicted"/>
<sequence>MYYLSCFRTGFDLKWYAIAFLFFNLVLIFVEVSESEKRFEFFFC</sequence>
<protein>
    <submittedName>
        <fullName evidence="2">Uncharacterized protein</fullName>
    </submittedName>
</protein>
<comment type="caution">
    <text evidence="2">The sequence shown here is derived from an EMBL/GenBank/DDBJ whole genome shotgun (WGS) entry which is preliminary data.</text>
</comment>
<name>A0A828Z2I7_9LEPT</name>
<evidence type="ECO:0000256" key="1">
    <source>
        <dbReference type="SAM" id="Phobius"/>
    </source>
</evidence>
<organism evidence="2 3">
    <name type="scientific">Leptospira weilii str. 2006001853</name>
    <dbReference type="NCBI Taxonomy" id="1001589"/>
    <lineage>
        <taxon>Bacteria</taxon>
        <taxon>Pseudomonadati</taxon>
        <taxon>Spirochaetota</taxon>
        <taxon>Spirochaetia</taxon>
        <taxon>Leptospirales</taxon>
        <taxon>Leptospiraceae</taxon>
        <taxon>Leptospira</taxon>
    </lineage>
</organism>
<keyword evidence="1" id="KW-0812">Transmembrane</keyword>
<accession>A0A828Z2I7</accession>